<feature type="domain" description="TGS" evidence="5">
    <location>
        <begin position="394"/>
        <end position="455"/>
    </location>
</feature>
<comment type="similarity">
    <text evidence="2">Belongs to the relA/spoT family.</text>
</comment>
<sequence>MAVQIEEEHYVKLNELLQLCKAKLHRYDEALIRKAFFMCYRAHSGEKRASGEPYFYHPVEVAKILLEEIPLDDVSVAAALLHDVAEDTEYTIDDIRDEFGDEVATIVEGLTKISDIFANREIKEAESFRKMLLSMIHDIRVILIKFCDRLHNMRTLDALPPHRQVKLAIETRDIYAPFAHRFGLGKIKVELENLAFKYLDREAYDKLVEELKLTRAERMAYLETVMQPIEKELRQRGFDFEIVGRPKHLFSIYNKMRTQGKSLSEIYDLYGIRVILNSDNPSDCFSAYGYITQIFQPVPERFKDYISVPKHNGYQSLHTTIIGPKGRMVEVQIRTRKMHEFAENGVAAHWRYKEKVSTQDEAINSLIRWARELIENAESATAFMEGFRMNLYQDEIYVFTPKGDMKVLPRNATPVDFAFEIHTEIGMHCIGAKVNGKIVALHTKLKSGDQVEIITSKNQTPKADWEKFVVTHKAKLKIRQFLNEERRQQIEEGRTLWSKLIEKTKRVFSENDMVRLAKQHGLPTVADLFQAIGKKEINPEKALSLLMQPEQKPEKHIVQYSEFLQDARRTHAQIVDKSCDAVIIEGMDGIAYAYAKCCNPVPGDEIIGIVTAGGVVKIHRRNCRNVNNEHIVRSGKLVSVSWKASPTNEFLAGLRIFGEDRMGMTNAITQAILKTETNIRSIALNAKDGIFEGTVIVYVKDIAHLNRLVEKIKRIDGVFTVERFSNA</sequence>
<dbReference type="Pfam" id="PF04607">
    <property type="entry name" value="RelA_SpoT"/>
    <property type="match status" value="1"/>
</dbReference>
<feature type="domain" description="ACT" evidence="3">
    <location>
        <begin position="653"/>
        <end position="726"/>
    </location>
</feature>
<dbReference type="Pfam" id="PF13328">
    <property type="entry name" value="HD_4"/>
    <property type="match status" value="1"/>
</dbReference>
<dbReference type="InterPro" id="IPR045865">
    <property type="entry name" value="ACT-like_dom_sf"/>
</dbReference>
<dbReference type="InterPro" id="IPR007685">
    <property type="entry name" value="RelA_SpoT"/>
</dbReference>
<dbReference type="PANTHER" id="PTHR21262">
    <property type="entry name" value="GUANOSINE-3',5'-BIS DIPHOSPHATE 3'-PYROPHOSPHOHYDROLASE"/>
    <property type="match status" value="1"/>
</dbReference>
<dbReference type="Gene3D" id="3.30.460.10">
    <property type="entry name" value="Beta Polymerase, domain 2"/>
    <property type="match status" value="1"/>
</dbReference>
<dbReference type="FunFam" id="3.10.20.30:FF:000002">
    <property type="entry name" value="GTP pyrophosphokinase (RelA/SpoT)"/>
    <property type="match status" value="1"/>
</dbReference>
<comment type="caution">
    <text evidence="6">The sequence shown here is derived from an EMBL/GenBank/DDBJ whole genome shotgun (WGS) entry which is preliminary data.</text>
</comment>
<keyword evidence="6" id="KW-0378">Hydrolase</keyword>
<name>A0A395LXV0_9BACT</name>
<dbReference type="EMBL" id="PHFL01000066">
    <property type="protein sequence ID" value="RFM23386.1"/>
    <property type="molecule type" value="Genomic_DNA"/>
</dbReference>
<comment type="pathway">
    <text evidence="1">Purine metabolism.</text>
</comment>
<dbReference type="InterPro" id="IPR033655">
    <property type="entry name" value="TGS_RelA/SpoT"/>
</dbReference>
<dbReference type="PROSITE" id="PS51671">
    <property type="entry name" value="ACT"/>
    <property type="match status" value="1"/>
</dbReference>
<dbReference type="PROSITE" id="PS51880">
    <property type="entry name" value="TGS"/>
    <property type="match status" value="1"/>
</dbReference>
<dbReference type="SMART" id="SM00471">
    <property type="entry name" value="HDc"/>
    <property type="match status" value="1"/>
</dbReference>
<dbReference type="Proteomes" id="UP000266389">
    <property type="component" value="Unassembled WGS sequence"/>
</dbReference>
<dbReference type="PANTHER" id="PTHR21262:SF31">
    <property type="entry name" value="GTP PYROPHOSPHOKINASE"/>
    <property type="match status" value="1"/>
</dbReference>
<evidence type="ECO:0000256" key="1">
    <source>
        <dbReference type="ARBA" id="ARBA00025704"/>
    </source>
</evidence>
<protein>
    <submittedName>
        <fullName evidence="6">Bifunctional (P)ppGpp synthetase/guanosine-3',5'-bis(Diphosphate) 3'-pyrophosphohydrolase</fullName>
    </submittedName>
</protein>
<dbReference type="InterPro" id="IPR002912">
    <property type="entry name" value="ACT_dom"/>
</dbReference>
<dbReference type="Pfam" id="PF02824">
    <property type="entry name" value="TGS"/>
    <property type="match status" value="1"/>
</dbReference>
<dbReference type="GO" id="GO:0005886">
    <property type="term" value="C:plasma membrane"/>
    <property type="evidence" value="ECO:0007669"/>
    <property type="project" value="TreeGrafter"/>
</dbReference>
<evidence type="ECO:0000256" key="2">
    <source>
        <dbReference type="RuleBase" id="RU003847"/>
    </source>
</evidence>
<dbReference type="CDD" id="cd00077">
    <property type="entry name" value="HDc"/>
    <property type="match status" value="1"/>
</dbReference>
<dbReference type="SMART" id="SM00954">
    <property type="entry name" value="RelA_SpoT"/>
    <property type="match status" value="1"/>
</dbReference>
<dbReference type="InterPro" id="IPR004811">
    <property type="entry name" value="RelA/Spo_fam"/>
</dbReference>
<dbReference type="InterPro" id="IPR012676">
    <property type="entry name" value="TGS-like"/>
</dbReference>
<dbReference type="Gene3D" id="3.10.20.30">
    <property type="match status" value="1"/>
</dbReference>
<dbReference type="GO" id="GO:0016787">
    <property type="term" value="F:hydrolase activity"/>
    <property type="evidence" value="ECO:0007669"/>
    <property type="project" value="UniProtKB-KW"/>
</dbReference>
<accession>A0A395LXV0</accession>
<dbReference type="CDD" id="cd01668">
    <property type="entry name" value="TGS_RSH"/>
    <property type="match status" value="1"/>
</dbReference>
<evidence type="ECO:0000259" key="4">
    <source>
        <dbReference type="PROSITE" id="PS51831"/>
    </source>
</evidence>
<dbReference type="Gene3D" id="3.30.70.260">
    <property type="match status" value="1"/>
</dbReference>
<dbReference type="FunFam" id="3.30.460.10:FF:000001">
    <property type="entry name" value="GTP pyrophosphokinase RelA"/>
    <property type="match status" value="1"/>
</dbReference>
<evidence type="ECO:0000259" key="3">
    <source>
        <dbReference type="PROSITE" id="PS51671"/>
    </source>
</evidence>
<dbReference type="InterPro" id="IPR045600">
    <property type="entry name" value="RelA/SpoT_AH_RIS"/>
</dbReference>
<dbReference type="Pfam" id="PF19296">
    <property type="entry name" value="RelA_AH_RIS"/>
    <property type="match status" value="1"/>
</dbReference>
<proteinExistence type="inferred from homology"/>
<dbReference type="Gene3D" id="1.10.3210.10">
    <property type="entry name" value="Hypothetical protein af1432"/>
    <property type="match status" value="1"/>
</dbReference>
<dbReference type="PROSITE" id="PS51831">
    <property type="entry name" value="HD"/>
    <property type="match status" value="1"/>
</dbReference>
<dbReference type="SUPFAM" id="SSF81301">
    <property type="entry name" value="Nucleotidyltransferase"/>
    <property type="match status" value="1"/>
</dbReference>
<dbReference type="InterPro" id="IPR006674">
    <property type="entry name" value="HD_domain"/>
</dbReference>
<dbReference type="InterPro" id="IPR012675">
    <property type="entry name" value="Beta-grasp_dom_sf"/>
</dbReference>
<feature type="domain" description="HD" evidence="4">
    <location>
        <begin position="54"/>
        <end position="153"/>
    </location>
</feature>
<dbReference type="NCBIfam" id="TIGR00691">
    <property type="entry name" value="spoT_relA"/>
    <property type="match status" value="1"/>
</dbReference>
<dbReference type="CDD" id="cd05399">
    <property type="entry name" value="NT_Rel-Spo_like"/>
    <property type="match status" value="1"/>
</dbReference>
<dbReference type="SUPFAM" id="SSF109604">
    <property type="entry name" value="HD-domain/PDEase-like"/>
    <property type="match status" value="1"/>
</dbReference>
<dbReference type="SUPFAM" id="SSF81271">
    <property type="entry name" value="TGS-like"/>
    <property type="match status" value="1"/>
</dbReference>
<dbReference type="FunFam" id="1.10.3210.10:FF:000001">
    <property type="entry name" value="GTP pyrophosphokinase RelA"/>
    <property type="match status" value="1"/>
</dbReference>
<dbReference type="InterPro" id="IPR004095">
    <property type="entry name" value="TGS"/>
</dbReference>
<comment type="function">
    <text evidence="2">In eubacteria ppGpp (guanosine 3'-diphosphate 5'-diphosphate) is a mediator of the stringent response that coordinates a variety of cellular activities in response to changes in nutritional abundance.</text>
</comment>
<dbReference type="CDD" id="cd04876">
    <property type="entry name" value="ACT_RelA-SpoT"/>
    <property type="match status" value="1"/>
</dbReference>
<organism evidence="6 7">
    <name type="scientific">Candidatus Thermochlorobacter aerophilus</name>
    <dbReference type="NCBI Taxonomy" id="1868324"/>
    <lineage>
        <taxon>Bacteria</taxon>
        <taxon>Pseudomonadati</taxon>
        <taxon>Chlorobiota</taxon>
        <taxon>Chlorobiia</taxon>
        <taxon>Chlorobiales</taxon>
        <taxon>Candidatus Thermochlorobacteriaceae</taxon>
        <taxon>Candidatus Thermochlorobacter</taxon>
    </lineage>
</organism>
<dbReference type="GO" id="GO:0015969">
    <property type="term" value="P:guanosine tetraphosphate metabolic process"/>
    <property type="evidence" value="ECO:0007669"/>
    <property type="project" value="InterPro"/>
</dbReference>
<gene>
    <name evidence="6" type="ORF">D0433_11330</name>
</gene>
<reference evidence="6 7" key="1">
    <citation type="journal article" date="2011" name="ISME J.">
        <title>Community ecology of hot spring cyanobacterial mats: predominant populations and their functional potential.</title>
        <authorList>
            <person name="Klatt C.G."/>
            <person name="Wood J.M."/>
            <person name="Rusch D.B."/>
            <person name="Bateson M.M."/>
            <person name="Hamamura N."/>
            <person name="Heidelberg J.F."/>
            <person name="Grossman A.R."/>
            <person name="Bhaya D."/>
            <person name="Cohan F.M."/>
            <person name="Kuhl M."/>
            <person name="Bryant D.A."/>
            <person name="Ward D.M."/>
        </authorList>
    </citation>
    <scope>NUCLEOTIDE SEQUENCE [LARGE SCALE GENOMIC DNA]</scope>
    <source>
        <strain evidence="6">OS</strain>
    </source>
</reference>
<dbReference type="GO" id="GO:0015949">
    <property type="term" value="P:nucleobase-containing small molecule interconversion"/>
    <property type="evidence" value="ECO:0007669"/>
    <property type="project" value="UniProtKB-ARBA"/>
</dbReference>
<dbReference type="Pfam" id="PF13291">
    <property type="entry name" value="ACT_4"/>
    <property type="match status" value="1"/>
</dbReference>
<dbReference type="InterPro" id="IPR003607">
    <property type="entry name" value="HD/PDEase_dom"/>
</dbReference>
<dbReference type="SUPFAM" id="SSF55021">
    <property type="entry name" value="ACT-like"/>
    <property type="match status" value="1"/>
</dbReference>
<evidence type="ECO:0000259" key="5">
    <source>
        <dbReference type="PROSITE" id="PS51880"/>
    </source>
</evidence>
<dbReference type="InterPro" id="IPR043519">
    <property type="entry name" value="NT_sf"/>
</dbReference>
<dbReference type="AlphaFoldDB" id="A0A395LXV0"/>
<evidence type="ECO:0000313" key="6">
    <source>
        <dbReference type="EMBL" id="RFM23386.1"/>
    </source>
</evidence>
<evidence type="ECO:0000313" key="7">
    <source>
        <dbReference type="Proteomes" id="UP000266389"/>
    </source>
</evidence>